<sequence>MAKPQVVEDRQFEHMLKATAAYSRVPERDAALLLTLYGTALAVTELASITVGDYLDANGSIKVTSSVREAVAHNGEQRPLYWSNKRVCAALDAYLAWRFENKHGATVKKGAYRGLDPDSALFLTEQGQPYGITKRMLPSGVLSYSCNTLGAYICRLHANAGIEGGSAQAARRTLATKLHRKGYDLRHIAAILGVKSVTTAKRLVEGDPVRLADIVARAI</sequence>
<dbReference type="SUPFAM" id="SSF56349">
    <property type="entry name" value="DNA breaking-rejoining enzymes"/>
    <property type="match status" value="1"/>
</dbReference>
<protein>
    <submittedName>
        <fullName evidence="3">Integrase</fullName>
    </submittedName>
</protein>
<feature type="domain" description="Tyr recombinase" evidence="2">
    <location>
        <begin position="2"/>
        <end position="219"/>
    </location>
</feature>
<dbReference type="EMBL" id="AWTN01000114">
    <property type="protein sequence ID" value="KGG86190.1"/>
    <property type="molecule type" value="Genomic_DNA"/>
</dbReference>
<evidence type="ECO:0000256" key="1">
    <source>
        <dbReference type="ARBA" id="ARBA00023172"/>
    </source>
</evidence>
<evidence type="ECO:0000313" key="3">
    <source>
        <dbReference type="EMBL" id="KGG86190.1"/>
    </source>
</evidence>
<dbReference type="InterPro" id="IPR002104">
    <property type="entry name" value="Integrase_catalytic"/>
</dbReference>
<dbReference type="CDD" id="cd00397">
    <property type="entry name" value="DNA_BRE_C"/>
    <property type="match status" value="1"/>
</dbReference>
<dbReference type="PROSITE" id="PS51898">
    <property type="entry name" value="TYR_RECOMBINASE"/>
    <property type="match status" value="1"/>
</dbReference>
<reference evidence="3 4" key="1">
    <citation type="submission" date="2013-09" db="EMBL/GenBank/DDBJ databases">
        <title>High correlation between genotypes and phenotypes of environmental bacteria Comamonas testosteroni strains.</title>
        <authorList>
            <person name="Liu L."/>
            <person name="Zhu W."/>
            <person name="Xia X."/>
            <person name="Xu B."/>
            <person name="Luo M."/>
            <person name="Wang G."/>
        </authorList>
    </citation>
    <scope>NUCLEOTIDE SEQUENCE [LARGE SCALE GENOMIC DNA]</scope>
    <source>
        <strain evidence="3 4">JL14</strain>
    </source>
</reference>
<evidence type="ECO:0000313" key="4">
    <source>
        <dbReference type="Proteomes" id="UP000029567"/>
    </source>
</evidence>
<evidence type="ECO:0000259" key="2">
    <source>
        <dbReference type="PROSITE" id="PS51898"/>
    </source>
</evidence>
<dbReference type="Pfam" id="PF00589">
    <property type="entry name" value="Phage_integrase"/>
    <property type="match status" value="1"/>
</dbReference>
<proteinExistence type="predicted"/>
<dbReference type="GO" id="GO:0006310">
    <property type="term" value="P:DNA recombination"/>
    <property type="evidence" value="ECO:0007669"/>
    <property type="project" value="UniProtKB-KW"/>
</dbReference>
<gene>
    <name evidence="3" type="ORF">P245_20955</name>
</gene>
<dbReference type="InterPro" id="IPR013762">
    <property type="entry name" value="Integrase-like_cat_sf"/>
</dbReference>
<comment type="caution">
    <text evidence="3">The sequence shown here is derived from an EMBL/GenBank/DDBJ whole genome shotgun (WGS) entry which is preliminary data.</text>
</comment>
<dbReference type="RefSeq" id="WP_034382185.1">
    <property type="nucleotide sequence ID" value="NZ_AWTN01000114.1"/>
</dbReference>
<dbReference type="InterPro" id="IPR011010">
    <property type="entry name" value="DNA_brk_join_enz"/>
</dbReference>
<organism evidence="3 4">
    <name type="scientific">Comamonas thiooxydans</name>
    <dbReference type="NCBI Taxonomy" id="363952"/>
    <lineage>
        <taxon>Bacteria</taxon>
        <taxon>Pseudomonadati</taxon>
        <taxon>Pseudomonadota</taxon>
        <taxon>Betaproteobacteria</taxon>
        <taxon>Burkholderiales</taxon>
        <taxon>Comamonadaceae</taxon>
        <taxon>Comamonas</taxon>
    </lineage>
</organism>
<dbReference type="GO" id="GO:0003677">
    <property type="term" value="F:DNA binding"/>
    <property type="evidence" value="ECO:0007669"/>
    <property type="project" value="InterPro"/>
</dbReference>
<keyword evidence="1" id="KW-0233">DNA recombination</keyword>
<dbReference type="Proteomes" id="UP000029567">
    <property type="component" value="Unassembled WGS sequence"/>
</dbReference>
<dbReference type="GO" id="GO:0015074">
    <property type="term" value="P:DNA integration"/>
    <property type="evidence" value="ECO:0007669"/>
    <property type="project" value="InterPro"/>
</dbReference>
<dbReference type="Gene3D" id="1.10.443.10">
    <property type="entry name" value="Intergrase catalytic core"/>
    <property type="match status" value="1"/>
</dbReference>
<name>A0A0E3BC18_9BURK</name>
<accession>A0A0E3BC18</accession>
<dbReference type="AlphaFoldDB" id="A0A0E3BC18"/>